<dbReference type="InterPro" id="IPR036760">
    <property type="entry name" value="SspB-like_sf"/>
</dbReference>
<dbReference type="Gene3D" id="2.30.30.220">
    <property type="entry name" value="SspB-like"/>
    <property type="match status" value="1"/>
</dbReference>
<feature type="compositionally biased region" description="Basic residues" evidence="1">
    <location>
        <begin position="128"/>
        <end position="138"/>
    </location>
</feature>
<reference evidence="2 3" key="1">
    <citation type="submission" date="2011-05" db="EMBL/GenBank/DDBJ databases">
        <title>Complete sequence of Thioalkalimicrobium cyclicum ALM1.</title>
        <authorList>
            <consortium name="US DOE Joint Genome Institute"/>
            <person name="Lucas S."/>
            <person name="Han J."/>
            <person name="Lapidus A."/>
            <person name="Cheng J.-F."/>
            <person name="Goodwin L."/>
            <person name="Pitluck S."/>
            <person name="Peters L."/>
            <person name="Mikhailova N."/>
            <person name="Davenport K."/>
            <person name="Han C."/>
            <person name="Tapia R."/>
            <person name="Land M."/>
            <person name="Hauser L."/>
            <person name="Kyrpides N."/>
            <person name="Ivanova N."/>
            <person name="Pagani I."/>
            <person name="Kappler U."/>
            <person name="Woyke T."/>
        </authorList>
    </citation>
    <scope>NUCLEOTIDE SEQUENCE [LARGE SCALE GENOMIC DNA]</scope>
    <source>
        <strain evidence="3">DSM 14477 / JCM 11371 / ALM1</strain>
    </source>
</reference>
<dbReference type="GO" id="GO:0045732">
    <property type="term" value="P:positive regulation of protein catabolic process"/>
    <property type="evidence" value="ECO:0007669"/>
    <property type="project" value="TreeGrafter"/>
</dbReference>
<dbReference type="KEGG" id="tcy:Thicy_1415"/>
<evidence type="ECO:0000313" key="2">
    <source>
        <dbReference type="EMBL" id="AEG32177.1"/>
    </source>
</evidence>
<dbReference type="STRING" id="717773.Thicy_1415"/>
<evidence type="ECO:0000313" key="3">
    <source>
        <dbReference type="Proteomes" id="UP000009232"/>
    </source>
</evidence>
<dbReference type="Proteomes" id="UP000009232">
    <property type="component" value="Chromosome"/>
</dbReference>
<organism evidence="2 3">
    <name type="scientific">Thiomicrospira cyclica (strain DSM 14477 / JCM 11371 / ALM1)</name>
    <name type="common">Thioalkalimicrobium cyclicum</name>
    <dbReference type="NCBI Taxonomy" id="717773"/>
    <lineage>
        <taxon>Bacteria</taxon>
        <taxon>Pseudomonadati</taxon>
        <taxon>Pseudomonadota</taxon>
        <taxon>Gammaproteobacteria</taxon>
        <taxon>Thiotrichales</taxon>
        <taxon>Piscirickettsiaceae</taxon>
        <taxon>Thiomicrospira</taxon>
    </lineage>
</organism>
<gene>
    <name evidence="2" type="ordered locus">Thicy_1415</name>
</gene>
<dbReference type="PANTHER" id="PTHR37486">
    <property type="entry name" value="STRINGENT STARVATION PROTEIN B"/>
    <property type="match status" value="1"/>
</dbReference>
<dbReference type="Pfam" id="PF04386">
    <property type="entry name" value="SspB"/>
    <property type="match status" value="1"/>
</dbReference>
<proteinExistence type="predicted"/>
<dbReference type="GO" id="GO:0005829">
    <property type="term" value="C:cytosol"/>
    <property type="evidence" value="ECO:0007669"/>
    <property type="project" value="TreeGrafter"/>
</dbReference>
<protein>
    <submittedName>
        <fullName evidence="2">Stringent starvation protein B</fullName>
    </submittedName>
</protein>
<dbReference type="PIRSF" id="PIRSF005276">
    <property type="entry name" value="SspB"/>
    <property type="match status" value="1"/>
</dbReference>
<dbReference type="HOGENOM" id="CLU_118425_2_0_6"/>
<dbReference type="eggNOG" id="COG2969">
    <property type="taxonomic scope" value="Bacteria"/>
</dbReference>
<dbReference type="GO" id="GO:0005840">
    <property type="term" value="C:ribosome"/>
    <property type="evidence" value="ECO:0007669"/>
    <property type="project" value="TreeGrafter"/>
</dbReference>
<dbReference type="SUPFAM" id="SSF101738">
    <property type="entry name" value="SspB-like"/>
    <property type="match status" value="1"/>
</dbReference>
<dbReference type="NCBIfam" id="NF008769">
    <property type="entry name" value="PRK11798.2-5"/>
    <property type="match status" value="1"/>
</dbReference>
<sequence length="138" mass="15289">MISNRPYLIRAIYQWIVDNDWTPHIQVDANYPGVQVPQQHVQDGVIVLNLAPSAVQGLDMDNELFTFRARFSGVEQRLAVPPQAVLAIFARENGQGMPLPPEPYPETDLGDESADASVEKPEKSAKSGAKKPGLRRIK</sequence>
<dbReference type="OrthoDB" id="9797358at2"/>
<accession>F6DA46</accession>
<dbReference type="PANTHER" id="PTHR37486:SF1">
    <property type="entry name" value="STRINGENT STARVATION PROTEIN B"/>
    <property type="match status" value="1"/>
</dbReference>
<dbReference type="EMBL" id="CP002776">
    <property type="protein sequence ID" value="AEG32177.1"/>
    <property type="molecule type" value="Genomic_DNA"/>
</dbReference>
<keyword evidence="3" id="KW-1185">Reference proteome</keyword>
<name>F6DA46_THICA</name>
<evidence type="ECO:0000256" key="1">
    <source>
        <dbReference type="SAM" id="MobiDB-lite"/>
    </source>
</evidence>
<dbReference type="RefSeq" id="WP_013835952.1">
    <property type="nucleotide sequence ID" value="NC_015581.1"/>
</dbReference>
<feature type="region of interest" description="Disordered" evidence="1">
    <location>
        <begin position="94"/>
        <end position="138"/>
    </location>
</feature>
<dbReference type="AlphaFoldDB" id="F6DA46"/>
<dbReference type="InterPro" id="IPR007481">
    <property type="entry name" value="SspB"/>
</dbReference>